<dbReference type="Pfam" id="PF13405">
    <property type="entry name" value="EF-hand_6"/>
    <property type="match status" value="1"/>
</dbReference>
<dbReference type="Proteomes" id="UP001651158">
    <property type="component" value="Unassembled WGS sequence"/>
</dbReference>
<dbReference type="Gene3D" id="1.10.238.10">
    <property type="entry name" value="EF-hand"/>
    <property type="match status" value="3"/>
</dbReference>
<keyword evidence="2" id="KW-0106">Calcium</keyword>
<dbReference type="Pfam" id="PF13499">
    <property type="entry name" value="EF-hand_7"/>
    <property type="match status" value="1"/>
</dbReference>
<dbReference type="InterPro" id="IPR011992">
    <property type="entry name" value="EF-hand-dom_pair"/>
</dbReference>
<evidence type="ECO:0000256" key="1">
    <source>
        <dbReference type="ARBA" id="ARBA00022737"/>
    </source>
</evidence>
<accession>A0ABR4Q5Y0</accession>
<evidence type="ECO:0000313" key="5">
    <source>
        <dbReference type="Proteomes" id="UP001651158"/>
    </source>
</evidence>
<dbReference type="SMART" id="SM00054">
    <property type="entry name" value="EFh"/>
    <property type="match status" value="3"/>
</dbReference>
<protein>
    <submittedName>
        <fullName evidence="4">Calmodulin</fullName>
    </submittedName>
</protein>
<organism evidence="4 5">
    <name type="scientific">Taenia crassiceps</name>
    <dbReference type="NCBI Taxonomy" id="6207"/>
    <lineage>
        <taxon>Eukaryota</taxon>
        <taxon>Metazoa</taxon>
        <taxon>Spiralia</taxon>
        <taxon>Lophotrochozoa</taxon>
        <taxon>Platyhelminthes</taxon>
        <taxon>Cestoda</taxon>
        <taxon>Eucestoda</taxon>
        <taxon>Cyclophyllidea</taxon>
        <taxon>Taeniidae</taxon>
        <taxon>Taenia</taxon>
    </lineage>
</organism>
<dbReference type="PANTHER" id="PTHR23050">
    <property type="entry name" value="CALCIUM BINDING PROTEIN"/>
    <property type="match status" value="1"/>
</dbReference>
<evidence type="ECO:0000313" key="4">
    <source>
        <dbReference type="EMBL" id="KAL5105091.1"/>
    </source>
</evidence>
<feature type="domain" description="EF-hand" evidence="3">
    <location>
        <begin position="70"/>
        <end position="105"/>
    </location>
</feature>
<reference evidence="4 5" key="1">
    <citation type="journal article" date="2022" name="Front. Cell. Infect. Microbiol.">
        <title>The Genomes of Two Strains of Taenia crassiceps the Animal Model for the Study of Human Cysticercosis.</title>
        <authorList>
            <person name="Bobes R.J."/>
            <person name="Estrada K."/>
            <person name="Rios-Valencia D.G."/>
            <person name="Calderon-Gallegos A."/>
            <person name="de la Torre P."/>
            <person name="Carrero J.C."/>
            <person name="Sanchez-Flores A."/>
            <person name="Laclette J.P."/>
        </authorList>
    </citation>
    <scope>NUCLEOTIDE SEQUENCE [LARGE SCALE GENOMIC DNA]</scope>
    <source>
        <strain evidence="4">WFUcys</strain>
    </source>
</reference>
<proteinExistence type="predicted"/>
<dbReference type="InterPro" id="IPR018247">
    <property type="entry name" value="EF_Hand_1_Ca_BS"/>
</dbReference>
<dbReference type="InterPro" id="IPR002048">
    <property type="entry name" value="EF_hand_dom"/>
</dbReference>
<sequence length="142" mass="16425">MSKKGDKVQDDQDERLAEYRESFDLFDKDKNGRISTKELKAVMSSLGQNVTDAEVRQMIRQMMNSSKPMSDLERLQDAFRVFDKDGNGYITVDEMRQVMCNLGEKLTDEEVKDMIKSADMDGDGQVNFEEFYHVMNQRHGGH</sequence>
<keyword evidence="5" id="KW-1185">Reference proteome</keyword>
<gene>
    <name evidence="4" type="ORF">TcWFU_001097</name>
</gene>
<feature type="domain" description="EF-hand" evidence="3">
    <location>
        <begin position="14"/>
        <end position="49"/>
    </location>
</feature>
<dbReference type="InterPro" id="IPR050145">
    <property type="entry name" value="Centrin_CML-like"/>
</dbReference>
<dbReference type="CDD" id="cd00051">
    <property type="entry name" value="EFh"/>
    <property type="match status" value="2"/>
</dbReference>
<dbReference type="SUPFAM" id="SSF47473">
    <property type="entry name" value="EF-hand"/>
    <property type="match status" value="1"/>
</dbReference>
<comment type="caution">
    <text evidence="4">The sequence shown here is derived from an EMBL/GenBank/DDBJ whole genome shotgun (WGS) entry which is preliminary data.</text>
</comment>
<dbReference type="PROSITE" id="PS50222">
    <property type="entry name" value="EF_HAND_2"/>
    <property type="match status" value="3"/>
</dbReference>
<evidence type="ECO:0000259" key="3">
    <source>
        <dbReference type="PROSITE" id="PS50222"/>
    </source>
</evidence>
<keyword evidence="1" id="KW-0677">Repeat</keyword>
<name>A0ABR4Q5Y0_9CEST</name>
<feature type="domain" description="EF-hand" evidence="3">
    <location>
        <begin position="106"/>
        <end position="141"/>
    </location>
</feature>
<dbReference type="PROSITE" id="PS00018">
    <property type="entry name" value="EF_HAND_1"/>
    <property type="match status" value="3"/>
</dbReference>
<evidence type="ECO:0000256" key="2">
    <source>
        <dbReference type="ARBA" id="ARBA00022837"/>
    </source>
</evidence>
<dbReference type="EMBL" id="JAKROA010000009">
    <property type="protein sequence ID" value="KAL5105091.1"/>
    <property type="molecule type" value="Genomic_DNA"/>
</dbReference>